<keyword evidence="4 5" id="KW-0539">Nucleus</keyword>
<feature type="compositionally biased region" description="Pro residues" evidence="7">
    <location>
        <begin position="179"/>
        <end position="191"/>
    </location>
</feature>
<feature type="compositionally biased region" description="Low complexity" evidence="7">
    <location>
        <begin position="330"/>
        <end position="341"/>
    </location>
</feature>
<evidence type="ECO:0000313" key="9">
    <source>
        <dbReference type="EMBL" id="EDV50417.1"/>
    </source>
</evidence>
<dbReference type="eggNOG" id="KOG0489">
    <property type="taxonomic scope" value="Eukaryota"/>
</dbReference>
<dbReference type="Proteomes" id="UP000008711">
    <property type="component" value="Unassembled WGS sequence"/>
</dbReference>
<dbReference type="CDD" id="cd00086">
    <property type="entry name" value="homeodomain"/>
    <property type="match status" value="1"/>
</dbReference>
<feature type="compositionally biased region" description="Low complexity" evidence="7">
    <location>
        <begin position="309"/>
        <end position="321"/>
    </location>
</feature>
<evidence type="ECO:0000256" key="5">
    <source>
        <dbReference type="PROSITE-ProRule" id="PRU00108"/>
    </source>
</evidence>
<comment type="subcellular location">
    <subcellularLocation>
        <location evidence="1 5 6">Nucleus</location>
    </subcellularLocation>
</comment>
<dbReference type="InterPro" id="IPR017970">
    <property type="entry name" value="Homeobox_CS"/>
</dbReference>
<organism evidence="9 10">
    <name type="scientific">Drosophila erecta</name>
    <name type="common">Fruit fly</name>
    <dbReference type="NCBI Taxonomy" id="7220"/>
    <lineage>
        <taxon>Eukaryota</taxon>
        <taxon>Metazoa</taxon>
        <taxon>Ecdysozoa</taxon>
        <taxon>Arthropoda</taxon>
        <taxon>Hexapoda</taxon>
        <taxon>Insecta</taxon>
        <taxon>Pterygota</taxon>
        <taxon>Neoptera</taxon>
        <taxon>Endopterygota</taxon>
        <taxon>Diptera</taxon>
        <taxon>Brachycera</taxon>
        <taxon>Muscomorpha</taxon>
        <taxon>Ephydroidea</taxon>
        <taxon>Drosophilidae</taxon>
        <taxon>Drosophila</taxon>
        <taxon>Sophophora</taxon>
    </lineage>
</organism>
<feature type="compositionally biased region" description="Low complexity" evidence="7">
    <location>
        <begin position="78"/>
        <end position="89"/>
    </location>
</feature>
<protein>
    <recommendedName>
        <fullName evidence="8">Homeobox domain-containing protein</fullName>
    </recommendedName>
</protein>
<reference evidence="9 10" key="1">
    <citation type="journal article" date="2007" name="Nature">
        <title>Evolution of genes and genomes on the Drosophila phylogeny.</title>
        <authorList>
            <consortium name="Drosophila 12 Genomes Consortium"/>
            <person name="Clark A.G."/>
            <person name="Eisen M.B."/>
            <person name="Smith D.R."/>
            <person name="Bergman C.M."/>
            <person name="Oliver B."/>
            <person name="Markow T.A."/>
            <person name="Kaufman T.C."/>
            <person name="Kellis M."/>
            <person name="Gelbart W."/>
            <person name="Iyer V.N."/>
            <person name="Pollard D.A."/>
            <person name="Sackton T.B."/>
            <person name="Larracuente A.M."/>
            <person name="Singh N.D."/>
            <person name="Abad J.P."/>
            <person name="Abt D.N."/>
            <person name="Adryan B."/>
            <person name="Aguade M."/>
            <person name="Akashi H."/>
            <person name="Anderson W.W."/>
            <person name="Aquadro C.F."/>
            <person name="Ardell D.H."/>
            <person name="Arguello R."/>
            <person name="Artieri C.G."/>
            <person name="Barbash D.A."/>
            <person name="Barker D."/>
            <person name="Barsanti P."/>
            <person name="Batterham P."/>
            <person name="Batzoglou S."/>
            <person name="Begun D."/>
            <person name="Bhutkar A."/>
            <person name="Blanco E."/>
            <person name="Bosak S.A."/>
            <person name="Bradley R.K."/>
            <person name="Brand A.D."/>
            <person name="Brent M.R."/>
            <person name="Brooks A.N."/>
            <person name="Brown R.H."/>
            <person name="Butlin R.K."/>
            <person name="Caggese C."/>
            <person name="Calvi B.R."/>
            <person name="Bernardo de Carvalho A."/>
            <person name="Caspi A."/>
            <person name="Castrezana S."/>
            <person name="Celniker S.E."/>
            <person name="Chang J.L."/>
            <person name="Chapple C."/>
            <person name="Chatterji S."/>
            <person name="Chinwalla A."/>
            <person name="Civetta A."/>
            <person name="Clifton S.W."/>
            <person name="Comeron J.M."/>
            <person name="Costello J.C."/>
            <person name="Coyne J.A."/>
            <person name="Daub J."/>
            <person name="David R.G."/>
            <person name="Delcher A.L."/>
            <person name="Delehaunty K."/>
            <person name="Do C.B."/>
            <person name="Ebling H."/>
            <person name="Edwards K."/>
            <person name="Eickbush T."/>
            <person name="Evans J.D."/>
            <person name="Filipski A."/>
            <person name="Findeiss S."/>
            <person name="Freyhult E."/>
            <person name="Fulton L."/>
            <person name="Fulton R."/>
            <person name="Garcia A.C."/>
            <person name="Gardiner A."/>
            <person name="Garfield D.A."/>
            <person name="Garvin B.E."/>
            <person name="Gibson G."/>
            <person name="Gilbert D."/>
            <person name="Gnerre S."/>
            <person name="Godfrey J."/>
            <person name="Good R."/>
            <person name="Gotea V."/>
            <person name="Gravely B."/>
            <person name="Greenberg A.J."/>
            <person name="Griffiths-Jones S."/>
            <person name="Gross S."/>
            <person name="Guigo R."/>
            <person name="Gustafson E.A."/>
            <person name="Haerty W."/>
            <person name="Hahn M.W."/>
            <person name="Halligan D.L."/>
            <person name="Halpern A.L."/>
            <person name="Halter G.M."/>
            <person name="Han M.V."/>
            <person name="Heger A."/>
            <person name="Hillier L."/>
            <person name="Hinrichs A.S."/>
            <person name="Holmes I."/>
            <person name="Hoskins R.A."/>
            <person name="Hubisz M.J."/>
            <person name="Hultmark D."/>
            <person name="Huntley M.A."/>
            <person name="Jaffe D.B."/>
            <person name="Jagadeeshan S."/>
            <person name="Jeck W.R."/>
            <person name="Johnson J."/>
            <person name="Jones C.D."/>
            <person name="Jordan W.C."/>
            <person name="Karpen G.H."/>
            <person name="Kataoka E."/>
            <person name="Keightley P.D."/>
            <person name="Kheradpour P."/>
            <person name="Kirkness E.F."/>
            <person name="Koerich L.B."/>
            <person name="Kristiansen K."/>
            <person name="Kudrna D."/>
            <person name="Kulathinal R.J."/>
            <person name="Kumar S."/>
            <person name="Kwok R."/>
            <person name="Lander E."/>
            <person name="Langley C.H."/>
            <person name="Lapoint R."/>
            <person name="Lazzaro B.P."/>
            <person name="Lee S.J."/>
            <person name="Levesque L."/>
            <person name="Li R."/>
            <person name="Lin C.F."/>
            <person name="Lin M.F."/>
            <person name="Lindblad-Toh K."/>
            <person name="Llopart A."/>
            <person name="Long M."/>
            <person name="Low L."/>
            <person name="Lozovsky E."/>
            <person name="Lu J."/>
            <person name="Luo M."/>
            <person name="Machado C.A."/>
            <person name="Makalowski W."/>
            <person name="Marzo M."/>
            <person name="Matsuda M."/>
            <person name="Matzkin L."/>
            <person name="McAllister B."/>
            <person name="McBride C.S."/>
            <person name="McKernan B."/>
            <person name="McKernan K."/>
            <person name="Mendez-Lago M."/>
            <person name="Minx P."/>
            <person name="Mollenhauer M.U."/>
            <person name="Montooth K."/>
            <person name="Mount S.M."/>
            <person name="Mu X."/>
            <person name="Myers E."/>
            <person name="Negre B."/>
            <person name="Newfeld S."/>
            <person name="Nielsen R."/>
            <person name="Noor M.A."/>
            <person name="O'Grady P."/>
            <person name="Pachter L."/>
            <person name="Papaceit M."/>
            <person name="Parisi M.J."/>
            <person name="Parisi M."/>
            <person name="Parts L."/>
            <person name="Pedersen J.S."/>
            <person name="Pesole G."/>
            <person name="Phillippy A.M."/>
            <person name="Ponting C.P."/>
            <person name="Pop M."/>
            <person name="Porcelli D."/>
            <person name="Powell J.R."/>
            <person name="Prohaska S."/>
            <person name="Pruitt K."/>
            <person name="Puig M."/>
            <person name="Quesneville H."/>
            <person name="Ram K.R."/>
            <person name="Rand D."/>
            <person name="Rasmussen M.D."/>
            <person name="Reed L.K."/>
            <person name="Reenan R."/>
            <person name="Reily A."/>
            <person name="Remington K.A."/>
            <person name="Rieger T.T."/>
            <person name="Ritchie M.G."/>
            <person name="Robin C."/>
            <person name="Rogers Y.H."/>
            <person name="Rohde C."/>
            <person name="Rozas J."/>
            <person name="Rubenfield M.J."/>
            <person name="Ruiz A."/>
            <person name="Russo S."/>
            <person name="Salzberg S.L."/>
            <person name="Sanchez-Gracia A."/>
            <person name="Saranga D.J."/>
            <person name="Sato H."/>
            <person name="Schaeffer S.W."/>
            <person name="Schatz M.C."/>
            <person name="Schlenke T."/>
            <person name="Schwartz R."/>
            <person name="Segarra C."/>
            <person name="Singh R.S."/>
            <person name="Sirot L."/>
            <person name="Sirota M."/>
            <person name="Sisneros N.B."/>
            <person name="Smith C.D."/>
            <person name="Smith T.F."/>
            <person name="Spieth J."/>
            <person name="Stage D.E."/>
            <person name="Stark A."/>
            <person name="Stephan W."/>
            <person name="Strausberg R.L."/>
            <person name="Strempel S."/>
            <person name="Sturgill D."/>
            <person name="Sutton G."/>
            <person name="Sutton G.G."/>
            <person name="Tao W."/>
            <person name="Teichmann S."/>
            <person name="Tobari Y.N."/>
            <person name="Tomimura Y."/>
            <person name="Tsolas J.M."/>
            <person name="Valente V.L."/>
            <person name="Venter E."/>
            <person name="Venter J.C."/>
            <person name="Vicario S."/>
            <person name="Vieira F.G."/>
            <person name="Vilella A.J."/>
            <person name="Villasante A."/>
            <person name="Walenz B."/>
            <person name="Wang J."/>
            <person name="Wasserman M."/>
            <person name="Watts T."/>
            <person name="Wilson D."/>
            <person name="Wilson R.K."/>
            <person name="Wing R.A."/>
            <person name="Wolfner M.F."/>
            <person name="Wong A."/>
            <person name="Wong G.K."/>
            <person name="Wu C.I."/>
            <person name="Wu G."/>
            <person name="Yamamoto D."/>
            <person name="Yang H.P."/>
            <person name="Yang S.P."/>
            <person name="Yorke J.A."/>
            <person name="Yoshida K."/>
            <person name="Zdobnov E."/>
            <person name="Zhang P."/>
            <person name="Zhang Y."/>
            <person name="Zimin A.V."/>
            <person name="Baldwin J."/>
            <person name="Abdouelleil A."/>
            <person name="Abdulkadir J."/>
            <person name="Abebe A."/>
            <person name="Abera B."/>
            <person name="Abreu J."/>
            <person name="Acer S.C."/>
            <person name="Aftuck L."/>
            <person name="Alexander A."/>
            <person name="An P."/>
            <person name="Anderson E."/>
            <person name="Anderson S."/>
            <person name="Arachi H."/>
            <person name="Azer M."/>
            <person name="Bachantsang P."/>
            <person name="Barry A."/>
            <person name="Bayul T."/>
            <person name="Berlin A."/>
            <person name="Bessette D."/>
            <person name="Bloom T."/>
            <person name="Blye J."/>
            <person name="Boguslavskiy L."/>
            <person name="Bonnet C."/>
            <person name="Boukhgalter B."/>
            <person name="Bourzgui I."/>
            <person name="Brown A."/>
            <person name="Cahill P."/>
            <person name="Channer S."/>
            <person name="Cheshatsang Y."/>
            <person name="Chuda L."/>
            <person name="Citroen M."/>
            <person name="Collymore A."/>
            <person name="Cooke P."/>
            <person name="Costello M."/>
            <person name="D'Aco K."/>
            <person name="Daza R."/>
            <person name="De Haan G."/>
            <person name="DeGray S."/>
            <person name="DeMaso C."/>
            <person name="Dhargay N."/>
            <person name="Dooley K."/>
            <person name="Dooley E."/>
            <person name="Doricent M."/>
            <person name="Dorje P."/>
            <person name="Dorjee K."/>
            <person name="Dupes A."/>
            <person name="Elong R."/>
            <person name="Falk J."/>
            <person name="Farina A."/>
            <person name="Faro S."/>
            <person name="Ferguson D."/>
            <person name="Fisher S."/>
            <person name="Foley C.D."/>
            <person name="Franke A."/>
            <person name="Friedrich D."/>
            <person name="Gadbois L."/>
            <person name="Gearin G."/>
            <person name="Gearin C.R."/>
            <person name="Giannoukos G."/>
            <person name="Goode T."/>
            <person name="Graham J."/>
            <person name="Grandbois E."/>
            <person name="Grewal S."/>
            <person name="Gyaltsen K."/>
            <person name="Hafez N."/>
            <person name="Hagos B."/>
            <person name="Hall J."/>
            <person name="Henson C."/>
            <person name="Hollinger A."/>
            <person name="Honan T."/>
            <person name="Huard M.D."/>
            <person name="Hughes L."/>
            <person name="Hurhula B."/>
            <person name="Husby M.E."/>
            <person name="Kamat A."/>
            <person name="Kanga B."/>
            <person name="Kashin S."/>
            <person name="Khazanovich D."/>
            <person name="Kisner P."/>
            <person name="Lance K."/>
            <person name="Lara M."/>
            <person name="Lee W."/>
            <person name="Lennon N."/>
            <person name="Letendre F."/>
            <person name="LeVine R."/>
            <person name="Lipovsky A."/>
            <person name="Liu X."/>
            <person name="Liu J."/>
            <person name="Liu S."/>
            <person name="Lokyitsang T."/>
            <person name="Lokyitsang Y."/>
            <person name="Lubonja R."/>
            <person name="Lui A."/>
            <person name="MacDonald P."/>
            <person name="Magnisalis V."/>
            <person name="Maru K."/>
            <person name="Matthews C."/>
            <person name="McCusker W."/>
            <person name="McDonough S."/>
            <person name="Mehta T."/>
            <person name="Meldrim J."/>
            <person name="Meneus L."/>
            <person name="Mihai O."/>
            <person name="Mihalev A."/>
            <person name="Mihova T."/>
            <person name="Mittelman R."/>
            <person name="Mlenga V."/>
            <person name="Montmayeur A."/>
            <person name="Mulrain L."/>
            <person name="Navidi A."/>
            <person name="Naylor J."/>
            <person name="Negash T."/>
            <person name="Nguyen T."/>
            <person name="Nguyen N."/>
            <person name="Nicol R."/>
            <person name="Norbu C."/>
            <person name="Norbu N."/>
            <person name="Novod N."/>
            <person name="O'Neill B."/>
            <person name="Osman S."/>
            <person name="Markiewicz E."/>
            <person name="Oyono O.L."/>
            <person name="Patti C."/>
            <person name="Phunkhang P."/>
            <person name="Pierre F."/>
            <person name="Priest M."/>
            <person name="Raghuraman S."/>
            <person name="Rege F."/>
            <person name="Reyes R."/>
            <person name="Rise C."/>
            <person name="Rogov P."/>
            <person name="Ross K."/>
            <person name="Ryan E."/>
            <person name="Settipalli S."/>
            <person name="Shea T."/>
            <person name="Sherpa N."/>
            <person name="Shi L."/>
            <person name="Shih D."/>
            <person name="Sparrow T."/>
            <person name="Spaulding J."/>
            <person name="Stalker J."/>
            <person name="Stange-Thomann N."/>
            <person name="Stavropoulos S."/>
            <person name="Stone C."/>
            <person name="Strader C."/>
            <person name="Tesfaye S."/>
            <person name="Thomson T."/>
            <person name="Thoulutsang Y."/>
            <person name="Thoulutsang D."/>
            <person name="Topham K."/>
            <person name="Topping I."/>
            <person name="Tsamla T."/>
            <person name="Vassiliev H."/>
            <person name="Vo A."/>
            <person name="Wangchuk T."/>
            <person name="Wangdi T."/>
            <person name="Weiand M."/>
            <person name="Wilkinson J."/>
            <person name="Wilson A."/>
            <person name="Yadav S."/>
            <person name="Young G."/>
            <person name="Yu Q."/>
            <person name="Zembek L."/>
            <person name="Zhong D."/>
            <person name="Zimmer A."/>
            <person name="Zwirko Z."/>
            <person name="Jaffe D.B."/>
            <person name="Alvarez P."/>
            <person name="Brockman W."/>
            <person name="Butler J."/>
            <person name="Chin C."/>
            <person name="Gnerre S."/>
            <person name="Grabherr M."/>
            <person name="Kleber M."/>
            <person name="Mauceli E."/>
            <person name="MacCallum I."/>
        </authorList>
    </citation>
    <scope>NUCLEOTIDE SEQUENCE [LARGE SCALE GENOMIC DNA]</scope>
    <source>
        <strain evidence="9 10">TSC#14021-0224.01</strain>
    </source>
</reference>
<feature type="domain" description="Homeobox" evidence="8">
    <location>
        <begin position="439"/>
        <end position="499"/>
    </location>
</feature>
<feature type="region of interest" description="Disordered" evidence="7">
    <location>
        <begin position="1"/>
        <end position="149"/>
    </location>
</feature>
<evidence type="ECO:0000256" key="7">
    <source>
        <dbReference type="SAM" id="MobiDB-lite"/>
    </source>
</evidence>
<evidence type="ECO:0000256" key="2">
    <source>
        <dbReference type="ARBA" id="ARBA00023125"/>
    </source>
</evidence>
<name>B3NF75_DROER</name>
<dbReference type="GO" id="GO:0000981">
    <property type="term" value="F:DNA-binding transcription factor activity, RNA polymerase II-specific"/>
    <property type="evidence" value="ECO:0007669"/>
    <property type="project" value="InterPro"/>
</dbReference>
<evidence type="ECO:0000313" key="10">
    <source>
        <dbReference type="Proteomes" id="UP000008711"/>
    </source>
</evidence>
<dbReference type="SUPFAM" id="SSF46689">
    <property type="entry name" value="Homeodomain-like"/>
    <property type="match status" value="1"/>
</dbReference>
<dbReference type="GO" id="GO:0007417">
    <property type="term" value="P:central nervous system development"/>
    <property type="evidence" value="ECO:0007669"/>
    <property type="project" value="EnsemblMetazoa"/>
</dbReference>
<dbReference type="InterPro" id="IPR042768">
    <property type="entry name" value="MNX1/Ceh-12"/>
</dbReference>
<evidence type="ECO:0000259" key="8">
    <source>
        <dbReference type="PROSITE" id="PS50071"/>
    </source>
</evidence>
<feature type="compositionally biased region" description="Low complexity" evidence="7">
    <location>
        <begin position="16"/>
        <end position="31"/>
    </location>
</feature>
<dbReference type="OrthoDB" id="6159439at2759"/>
<feature type="DNA-binding region" description="Homeobox" evidence="5">
    <location>
        <begin position="441"/>
        <end position="500"/>
    </location>
</feature>
<dbReference type="PROSITE" id="PS50071">
    <property type="entry name" value="HOMEOBOX_2"/>
    <property type="match status" value="1"/>
</dbReference>
<feature type="region of interest" description="Disordered" evidence="7">
    <location>
        <begin position="294"/>
        <end position="341"/>
    </location>
</feature>
<dbReference type="HOGENOM" id="CLU_471965_0_0_1"/>
<reference evidence="9 10" key="2">
    <citation type="journal article" date="2008" name="Bioinformatics">
        <title>Assembly reconciliation.</title>
        <authorList>
            <person name="Zimin A.V."/>
            <person name="Smith D.R."/>
            <person name="Sutton G."/>
            <person name="Yorke J.A."/>
        </authorList>
    </citation>
    <scope>NUCLEOTIDE SEQUENCE [LARGE SCALE GENOMIC DNA]</scope>
    <source>
        <strain evidence="9 10">TSC#14021-0224.01</strain>
    </source>
</reference>
<evidence type="ECO:0000256" key="4">
    <source>
        <dbReference type="ARBA" id="ARBA00023242"/>
    </source>
</evidence>
<keyword evidence="10" id="KW-1185">Reference proteome</keyword>
<proteinExistence type="predicted"/>
<feature type="region of interest" description="Disordered" evidence="7">
    <location>
        <begin position="179"/>
        <end position="200"/>
    </location>
</feature>
<feature type="compositionally biased region" description="Basic residues" evidence="7">
    <location>
        <begin position="32"/>
        <end position="46"/>
    </location>
</feature>
<evidence type="ECO:0000256" key="6">
    <source>
        <dbReference type="RuleBase" id="RU000682"/>
    </source>
</evidence>
<evidence type="ECO:0000256" key="1">
    <source>
        <dbReference type="ARBA" id="ARBA00004123"/>
    </source>
</evidence>
<dbReference type="PROSITE" id="PS00027">
    <property type="entry name" value="HOMEOBOX_1"/>
    <property type="match status" value="1"/>
</dbReference>
<dbReference type="PRINTS" id="PR00024">
    <property type="entry name" value="HOMEOBOX"/>
</dbReference>
<keyword evidence="2 5" id="KW-0238">DNA-binding</keyword>
<dbReference type="Gene3D" id="1.10.10.60">
    <property type="entry name" value="Homeodomain-like"/>
    <property type="match status" value="1"/>
</dbReference>
<feature type="compositionally biased region" description="Polar residues" evidence="7">
    <location>
        <begin position="104"/>
        <end position="117"/>
    </location>
</feature>
<dbReference type="GO" id="GO:0007412">
    <property type="term" value="P:axon target recognition"/>
    <property type="evidence" value="ECO:0007669"/>
    <property type="project" value="EnsemblMetazoa"/>
</dbReference>
<feature type="compositionally biased region" description="Polar residues" evidence="7">
    <location>
        <begin position="56"/>
        <end position="70"/>
    </location>
</feature>
<feature type="compositionally biased region" description="Basic and acidic residues" evidence="7">
    <location>
        <begin position="502"/>
        <end position="511"/>
    </location>
</feature>
<feature type="region of interest" description="Disordered" evidence="7">
    <location>
        <begin position="498"/>
        <end position="524"/>
    </location>
</feature>
<dbReference type="AlphaFoldDB" id="B3NF75"/>
<dbReference type="EMBL" id="CH954178">
    <property type="protein sequence ID" value="EDV50417.1"/>
    <property type="molecule type" value="Genomic_DNA"/>
</dbReference>
<dbReference type="PhylomeDB" id="B3NF75"/>
<dbReference type="GO" id="GO:0005634">
    <property type="term" value="C:nucleus"/>
    <property type="evidence" value="ECO:0007669"/>
    <property type="project" value="UniProtKB-SubCell"/>
</dbReference>
<dbReference type="PANTHER" id="PTHR24335">
    <property type="entry name" value="MOTOR NEURON AND PANCREAS HOMEOBOX PROTEIN"/>
    <property type="match status" value="1"/>
</dbReference>
<keyword evidence="3 5" id="KW-0371">Homeobox</keyword>
<dbReference type="OMA" id="GCEDQQP"/>
<dbReference type="InterPro" id="IPR009057">
    <property type="entry name" value="Homeodomain-like_sf"/>
</dbReference>
<accession>B3NF75</accession>
<dbReference type="InterPro" id="IPR020479">
    <property type="entry name" value="HD_metazoa"/>
</dbReference>
<dbReference type="KEGG" id="der:6543605"/>
<dbReference type="Pfam" id="PF00046">
    <property type="entry name" value="Homeodomain"/>
    <property type="match status" value="1"/>
</dbReference>
<dbReference type="SMART" id="SM00389">
    <property type="entry name" value="HOX"/>
    <property type="match status" value="1"/>
</dbReference>
<sequence>MSSAQVSQQPPPPPLTASSSNSMPSQLLLSHIQHHSSSLHHQRSHQRSSPPAQDYDQGSNQSTLSPRSQITPSPPAASPTHSAATTGSPVSTYTPALSPAGALDSSQTESAQNQSQMPLLVAPLPVGNGPAHPHAPPPHPRLYVEGFPPPHHVPHPHPALGAYPLPRLPLMMPANPPGVPAGAAAPPPASPQPAANHLSHSGATTMATTTLLPPAQSQPKKSFCIDALLAKSQHQSGEPQPIVVDDRLAALHYARDQAELNHAFVTASNAAAAAQAAASAAGGISEQEALQRIRDSREYDSPSPDGMSRSESPTSSHRSSPPISPGCEDQQQPHGGIHPQHLSMRMSDFHDEFKKPIPPHSPIRPQDFPLYAGGHPYQLLAQGGSAFHRPLDPSGKPIPIPMGHNFMPSQLQFEFLARAGMLHHRIPELAAYPHHAILGKTRRPRTAFTSQQLLELEKQFKQNKYLSRPKRFEVASGLMLSETQVKIWFQNRRMKWKRSKKAQQEAKERAKANQQQQQTPSAAS</sequence>
<dbReference type="GO" id="GO:0061101">
    <property type="term" value="P:neuroendocrine cell differentiation"/>
    <property type="evidence" value="ECO:0007669"/>
    <property type="project" value="EnsemblMetazoa"/>
</dbReference>
<dbReference type="PANTHER" id="PTHR24335:SF4">
    <property type="entry name" value="EXTRA-EXTRA"/>
    <property type="match status" value="1"/>
</dbReference>
<dbReference type="InterPro" id="IPR001356">
    <property type="entry name" value="HD"/>
</dbReference>
<dbReference type="GO" id="GO:1990837">
    <property type="term" value="F:sequence-specific double-stranded DNA binding"/>
    <property type="evidence" value="ECO:0007669"/>
    <property type="project" value="TreeGrafter"/>
</dbReference>
<gene>
    <name evidence="9" type="primary">Dere\GG14457</name>
    <name evidence="9" type="synonym">dere_GLEANR_14625</name>
    <name evidence="9" type="synonym">GG14457</name>
    <name evidence="9" type="ORF">Dere_GG14457</name>
</gene>
<evidence type="ECO:0000256" key="3">
    <source>
        <dbReference type="ARBA" id="ARBA00023155"/>
    </source>
</evidence>